<dbReference type="RefSeq" id="WP_038490749.1">
    <property type="nucleotide sequence ID" value="NZ_CP009962.1"/>
</dbReference>
<keyword evidence="2" id="KW-1003">Cell membrane</keyword>
<dbReference type="InterPro" id="IPR000390">
    <property type="entry name" value="Small_drug/metabolite_transptr"/>
</dbReference>
<dbReference type="OrthoDB" id="9783707at2"/>
<keyword evidence="4" id="KW-0997">Cell inner membrane</keyword>
<dbReference type="EMBL" id="CP009962">
    <property type="protein sequence ID" value="AIY42465.1"/>
    <property type="molecule type" value="Genomic_DNA"/>
</dbReference>
<organism evidence="13 14">
    <name type="scientific">Collimonas arenae</name>
    <dbReference type="NCBI Taxonomy" id="279058"/>
    <lineage>
        <taxon>Bacteria</taxon>
        <taxon>Pseudomonadati</taxon>
        <taxon>Pseudomonadota</taxon>
        <taxon>Betaproteobacteria</taxon>
        <taxon>Burkholderiales</taxon>
        <taxon>Oxalobacteraceae</taxon>
        <taxon>Collimonas</taxon>
    </lineage>
</organism>
<keyword evidence="3" id="KW-0444">Lipid biosynthesis</keyword>
<evidence type="ECO:0000256" key="8">
    <source>
        <dbReference type="ARBA" id="ARBA00022989"/>
    </source>
</evidence>
<dbReference type="GO" id="GO:0009245">
    <property type="term" value="P:lipid A biosynthetic process"/>
    <property type="evidence" value="ECO:0007669"/>
    <property type="project" value="UniProtKB-KW"/>
</dbReference>
<evidence type="ECO:0000256" key="10">
    <source>
        <dbReference type="ARBA" id="ARBA00023136"/>
    </source>
</evidence>
<comment type="subcellular location">
    <subcellularLocation>
        <location evidence="1">Cell membrane</location>
        <topology evidence="1">Multi-pass membrane protein</topology>
    </subcellularLocation>
</comment>
<feature type="transmembrane region" description="Helical" evidence="11">
    <location>
        <begin position="149"/>
        <end position="166"/>
    </location>
</feature>
<feature type="domain" description="EamA" evidence="12">
    <location>
        <begin position="151"/>
        <end position="282"/>
    </location>
</feature>
<sequence length="286" mass="29967">MTTGVIALVLCAALLHASWNAMLKSSGDRLWAITLMTIGSAAAALPIVLWAPMPAAASWPYILMSVALHAGYNLFLVRAYRAGDFGQSYPIARGSSPLLVSLGAAFFAGEQLGVLTLIGVALISLGIISLAQIKFNNKRNLDGHRQWDAPLSAFTTGLFIAGYTIVDGLGSRLAGSAASYAGWMFLLDGLPLLVIYLSLHGRLPAVVATRATWNALGGGVMSLLAYGIVIWAITLAPMGPVSALRETSVLFAALIARMFLGEALTFRRLSSCAVIAAGAVMLGWAS</sequence>
<keyword evidence="7" id="KW-0448">Lipopolysaccharide biosynthesis</keyword>
<evidence type="ECO:0000256" key="9">
    <source>
        <dbReference type="ARBA" id="ARBA00023098"/>
    </source>
</evidence>
<evidence type="ECO:0000256" key="6">
    <source>
        <dbReference type="ARBA" id="ARBA00022692"/>
    </source>
</evidence>
<dbReference type="GO" id="GO:0022857">
    <property type="term" value="F:transmembrane transporter activity"/>
    <property type="evidence" value="ECO:0007669"/>
    <property type="project" value="InterPro"/>
</dbReference>
<dbReference type="KEGG" id="care:LT85_3307"/>
<dbReference type="SUPFAM" id="SSF103481">
    <property type="entry name" value="Multidrug resistance efflux transporter EmrE"/>
    <property type="match status" value="2"/>
</dbReference>
<keyword evidence="14" id="KW-1185">Reference proteome</keyword>
<keyword evidence="5" id="KW-0441">Lipid A biosynthesis</keyword>
<evidence type="ECO:0000256" key="2">
    <source>
        <dbReference type="ARBA" id="ARBA00022475"/>
    </source>
</evidence>
<feature type="transmembrane region" description="Helical" evidence="11">
    <location>
        <begin position="30"/>
        <end position="49"/>
    </location>
</feature>
<dbReference type="InterPro" id="IPR037185">
    <property type="entry name" value="EmrE-like"/>
</dbReference>
<dbReference type="Proteomes" id="UP000030302">
    <property type="component" value="Chromosome"/>
</dbReference>
<evidence type="ECO:0000256" key="5">
    <source>
        <dbReference type="ARBA" id="ARBA00022556"/>
    </source>
</evidence>
<evidence type="ECO:0000259" key="12">
    <source>
        <dbReference type="Pfam" id="PF00892"/>
    </source>
</evidence>
<dbReference type="Pfam" id="PF00892">
    <property type="entry name" value="EamA"/>
    <property type="match status" value="1"/>
</dbReference>
<keyword evidence="9" id="KW-0443">Lipid metabolism</keyword>
<dbReference type="PANTHER" id="PTHR30561">
    <property type="entry name" value="SMR FAMILY PROTON-DEPENDENT DRUG EFFLUX TRANSPORTER SUGE"/>
    <property type="match status" value="1"/>
</dbReference>
<keyword evidence="6 11" id="KW-0812">Transmembrane</keyword>
<feature type="transmembrane region" description="Helical" evidence="11">
    <location>
        <begin position="242"/>
        <end position="260"/>
    </location>
</feature>
<name>A0A0A1FF98_9BURK</name>
<evidence type="ECO:0000256" key="11">
    <source>
        <dbReference type="SAM" id="Phobius"/>
    </source>
</evidence>
<keyword evidence="10 11" id="KW-0472">Membrane</keyword>
<dbReference type="AlphaFoldDB" id="A0A0A1FF98"/>
<dbReference type="InterPro" id="IPR000620">
    <property type="entry name" value="EamA_dom"/>
</dbReference>
<dbReference type="STRING" id="279058.LT85_3307"/>
<feature type="transmembrane region" description="Helical" evidence="11">
    <location>
        <begin position="100"/>
        <end position="128"/>
    </location>
</feature>
<dbReference type="Gene3D" id="1.10.3730.20">
    <property type="match status" value="2"/>
</dbReference>
<evidence type="ECO:0000313" key="14">
    <source>
        <dbReference type="Proteomes" id="UP000030302"/>
    </source>
</evidence>
<gene>
    <name evidence="13" type="ORF">LT85_3307</name>
</gene>
<dbReference type="GO" id="GO:0005886">
    <property type="term" value="C:plasma membrane"/>
    <property type="evidence" value="ECO:0007669"/>
    <property type="project" value="UniProtKB-SubCell"/>
</dbReference>
<dbReference type="PANTHER" id="PTHR30561:SF9">
    <property type="entry name" value="4-AMINO-4-DEOXY-L-ARABINOSE-PHOSPHOUNDECAPRENOL FLIPPASE SUBUNIT ARNF-RELATED"/>
    <property type="match status" value="1"/>
</dbReference>
<feature type="transmembrane region" description="Helical" evidence="11">
    <location>
        <begin position="178"/>
        <end position="199"/>
    </location>
</feature>
<reference evidence="14" key="1">
    <citation type="journal article" date="2014" name="Soil Biol. Biochem.">
        <title>Structure and function of bacterial communities in ageing soils: Insights from the Mendocino ecological staircase.</title>
        <authorList>
            <person name="Uroz S."/>
            <person name="Tech J.J."/>
            <person name="Sawaya N.A."/>
            <person name="Frey-Klett P."/>
            <person name="Leveau J.H.J."/>
        </authorList>
    </citation>
    <scope>NUCLEOTIDE SEQUENCE [LARGE SCALE GENOMIC DNA]</scope>
    <source>
        <strain evidence="14">Cal35</strain>
    </source>
</reference>
<evidence type="ECO:0000256" key="4">
    <source>
        <dbReference type="ARBA" id="ARBA00022519"/>
    </source>
</evidence>
<proteinExistence type="predicted"/>
<dbReference type="HOGENOM" id="CLU_060016_3_0_4"/>
<evidence type="ECO:0000256" key="3">
    <source>
        <dbReference type="ARBA" id="ARBA00022516"/>
    </source>
</evidence>
<feature type="transmembrane region" description="Helical" evidence="11">
    <location>
        <begin position="211"/>
        <end position="236"/>
    </location>
</feature>
<accession>A0A0A1FF98</accession>
<evidence type="ECO:0000256" key="7">
    <source>
        <dbReference type="ARBA" id="ARBA00022985"/>
    </source>
</evidence>
<feature type="transmembrane region" description="Helical" evidence="11">
    <location>
        <begin position="61"/>
        <end position="80"/>
    </location>
</feature>
<evidence type="ECO:0000313" key="13">
    <source>
        <dbReference type="EMBL" id="AIY42465.1"/>
    </source>
</evidence>
<keyword evidence="8 11" id="KW-1133">Transmembrane helix</keyword>
<dbReference type="GO" id="GO:0009103">
    <property type="term" value="P:lipopolysaccharide biosynthetic process"/>
    <property type="evidence" value="ECO:0007669"/>
    <property type="project" value="UniProtKB-KW"/>
</dbReference>
<protein>
    <submittedName>
        <fullName evidence="13">Permeases of the drug/metabolite transporter (DMT) superfamily</fullName>
    </submittedName>
</protein>
<evidence type="ECO:0000256" key="1">
    <source>
        <dbReference type="ARBA" id="ARBA00004651"/>
    </source>
</evidence>